<protein>
    <recommendedName>
        <fullName evidence="4 5">Probable Fe(2+)-trafficking protein</fullName>
    </recommendedName>
</protein>
<feature type="region of interest" description="Disordered" evidence="6">
    <location>
        <begin position="86"/>
        <end position="106"/>
    </location>
</feature>
<dbReference type="PIRSF" id="PIRSF029827">
    <property type="entry name" value="Fe_traffic_YggX"/>
    <property type="match status" value="1"/>
</dbReference>
<dbReference type="GO" id="GO:0005829">
    <property type="term" value="C:cytosol"/>
    <property type="evidence" value="ECO:0007669"/>
    <property type="project" value="TreeGrafter"/>
</dbReference>
<dbReference type="Gene3D" id="1.10.3880.10">
    <property type="entry name" value="Fe(II) trafficking protein YggX"/>
    <property type="match status" value="1"/>
</dbReference>
<keyword evidence="1 5" id="KW-0408">Iron</keyword>
<dbReference type="InterPro" id="IPR007457">
    <property type="entry name" value="Fe_traffick_prot_YggX"/>
</dbReference>
<evidence type="ECO:0000256" key="2">
    <source>
        <dbReference type="ARBA" id="ARBA00053793"/>
    </source>
</evidence>
<comment type="similarity">
    <text evidence="3 5">Belongs to the Fe(2+)-trafficking protein family.</text>
</comment>
<dbReference type="InterPro" id="IPR036766">
    <property type="entry name" value="Fe_traffick_prot_YggX_sf"/>
</dbReference>
<evidence type="ECO:0000256" key="4">
    <source>
        <dbReference type="ARBA" id="ARBA00070403"/>
    </source>
</evidence>
<proteinExistence type="inferred from homology"/>
<dbReference type="Pfam" id="PF04362">
    <property type="entry name" value="Iron_traffic"/>
    <property type="match status" value="1"/>
</dbReference>
<dbReference type="GO" id="GO:0005506">
    <property type="term" value="F:iron ion binding"/>
    <property type="evidence" value="ECO:0007669"/>
    <property type="project" value="UniProtKB-UniRule"/>
</dbReference>
<dbReference type="EMBL" id="NRJG01000056">
    <property type="protein sequence ID" value="RIY38727.1"/>
    <property type="molecule type" value="Genomic_DNA"/>
</dbReference>
<organism evidence="7 8">
    <name type="scientific">Psittacicella hinzii</name>
    <dbReference type="NCBI Taxonomy" id="2028575"/>
    <lineage>
        <taxon>Bacteria</taxon>
        <taxon>Pseudomonadati</taxon>
        <taxon>Pseudomonadota</taxon>
        <taxon>Gammaproteobacteria</taxon>
        <taxon>Pasteurellales</taxon>
        <taxon>Psittacicellaceae</taxon>
        <taxon>Psittacicella</taxon>
    </lineage>
</organism>
<sequence length="106" mass="12354">MARMVFCQYLKKEAPGLPAQFYPGELGKRIFENISLEAWQIWLKKQTMLVNEHHYNLMNIEHRKILEQTMIDFLFNGKDVTVAGYTPEEKKDEASSTVGEGRYKAL</sequence>
<dbReference type="FunFam" id="1.10.3880.10:FF:000001">
    <property type="entry name" value="Probable Fe(2+)-trafficking protein"/>
    <property type="match status" value="1"/>
</dbReference>
<dbReference type="PANTHER" id="PTHR36965:SF1">
    <property type="entry name" value="FE(2+)-TRAFFICKING PROTEIN-RELATED"/>
    <property type="match status" value="1"/>
</dbReference>
<dbReference type="Proteomes" id="UP000265916">
    <property type="component" value="Unassembled WGS sequence"/>
</dbReference>
<dbReference type="OrthoDB" id="9804318at2"/>
<dbReference type="NCBIfam" id="NF003817">
    <property type="entry name" value="PRK05408.1"/>
    <property type="match status" value="1"/>
</dbReference>
<evidence type="ECO:0000256" key="6">
    <source>
        <dbReference type="SAM" id="MobiDB-lite"/>
    </source>
</evidence>
<name>A0A3A1YRT1_9GAMM</name>
<keyword evidence="8" id="KW-1185">Reference proteome</keyword>
<evidence type="ECO:0000256" key="1">
    <source>
        <dbReference type="ARBA" id="ARBA00023004"/>
    </source>
</evidence>
<evidence type="ECO:0000313" key="7">
    <source>
        <dbReference type="EMBL" id="RIY38727.1"/>
    </source>
</evidence>
<evidence type="ECO:0000256" key="5">
    <source>
        <dbReference type="HAMAP-Rule" id="MF_00686"/>
    </source>
</evidence>
<evidence type="ECO:0000256" key="3">
    <source>
        <dbReference type="ARBA" id="ARBA00061679"/>
    </source>
</evidence>
<gene>
    <name evidence="7" type="ORF">CKF58_03580</name>
</gene>
<accession>A0A3A1YRT1</accession>
<comment type="function">
    <text evidence="2">Could be a mediator in iron transactions between iron acquisition and iron-requiring processes, such as synthesis and/or repair of Fe-S clusters in biosynthetic enzymes. Necessary to maintain high levels of aconitase under oxidative stress.</text>
</comment>
<dbReference type="HAMAP" id="MF_00686">
    <property type="entry name" value="Fe_traffic_YggX"/>
    <property type="match status" value="1"/>
</dbReference>
<dbReference type="AlphaFoldDB" id="A0A3A1YRT1"/>
<evidence type="ECO:0000313" key="8">
    <source>
        <dbReference type="Proteomes" id="UP000265916"/>
    </source>
</evidence>
<dbReference type="PANTHER" id="PTHR36965">
    <property type="entry name" value="FE(2+)-TRAFFICKING PROTEIN-RELATED"/>
    <property type="match status" value="1"/>
</dbReference>
<comment type="caution">
    <text evidence="7">The sequence shown here is derived from an EMBL/GenBank/DDBJ whole genome shotgun (WGS) entry which is preliminary data.</text>
</comment>
<dbReference type="GO" id="GO:0034599">
    <property type="term" value="P:cellular response to oxidative stress"/>
    <property type="evidence" value="ECO:0007669"/>
    <property type="project" value="TreeGrafter"/>
</dbReference>
<dbReference type="RefSeq" id="WP_119531050.1">
    <property type="nucleotide sequence ID" value="NZ_JBHSSP010000009.1"/>
</dbReference>
<dbReference type="SUPFAM" id="SSF111148">
    <property type="entry name" value="YggX-like"/>
    <property type="match status" value="1"/>
</dbReference>
<reference evidence="7 8" key="1">
    <citation type="submission" date="2017-08" db="EMBL/GenBank/DDBJ databases">
        <title>Reclassification of Bisgaard taxon 37 and 44.</title>
        <authorList>
            <person name="Christensen H."/>
        </authorList>
    </citation>
    <scope>NUCLEOTIDE SEQUENCE [LARGE SCALE GENOMIC DNA]</scope>
    <source>
        <strain evidence="7 8">111</strain>
    </source>
</reference>